<dbReference type="Gene3D" id="3.40.50.2300">
    <property type="match status" value="2"/>
</dbReference>
<dbReference type="STRING" id="1121416.SAMN02745220_00294"/>
<evidence type="ECO:0000313" key="6">
    <source>
        <dbReference type="Proteomes" id="UP000184603"/>
    </source>
</evidence>
<feature type="domain" description="Periplasmic binding protein" evidence="4">
    <location>
        <begin position="84"/>
        <end position="277"/>
    </location>
</feature>
<reference evidence="5 6" key="1">
    <citation type="submission" date="2016-12" db="EMBL/GenBank/DDBJ databases">
        <authorList>
            <person name="Song W.-J."/>
            <person name="Kurnit D.M."/>
        </authorList>
    </citation>
    <scope>NUCLEOTIDE SEQUENCE [LARGE SCALE GENOMIC DNA]</scope>
    <source>
        <strain evidence="5 6">DSM 18488</strain>
    </source>
</reference>
<name>A0A1M7XWS8_9BACT</name>
<evidence type="ECO:0000313" key="5">
    <source>
        <dbReference type="EMBL" id="SHO43099.1"/>
    </source>
</evidence>
<dbReference type="PANTHER" id="PTHR46847:SF1">
    <property type="entry name" value="D-ALLOSE-BINDING PERIPLASMIC PROTEIN-RELATED"/>
    <property type="match status" value="1"/>
</dbReference>
<accession>A0A1M7XWS8</accession>
<comment type="subcellular location">
    <subcellularLocation>
        <location evidence="1">Cell envelope</location>
    </subcellularLocation>
</comment>
<dbReference type="CDD" id="cd06307">
    <property type="entry name" value="PBP1_sugar_binding"/>
    <property type="match status" value="1"/>
</dbReference>
<dbReference type="AlphaFoldDB" id="A0A1M7XWS8"/>
<dbReference type="InterPro" id="IPR028082">
    <property type="entry name" value="Peripla_BP_I"/>
</dbReference>
<organism evidence="5 6">
    <name type="scientific">Desulfopila aestuarii DSM 18488</name>
    <dbReference type="NCBI Taxonomy" id="1121416"/>
    <lineage>
        <taxon>Bacteria</taxon>
        <taxon>Pseudomonadati</taxon>
        <taxon>Thermodesulfobacteriota</taxon>
        <taxon>Desulfobulbia</taxon>
        <taxon>Desulfobulbales</taxon>
        <taxon>Desulfocapsaceae</taxon>
        <taxon>Desulfopila</taxon>
    </lineage>
</organism>
<gene>
    <name evidence="5" type="ORF">SAMN02745220_00294</name>
</gene>
<evidence type="ECO:0000259" key="4">
    <source>
        <dbReference type="Pfam" id="PF13407"/>
    </source>
</evidence>
<evidence type="ECO:0000256" key="2">
    <source>
        <dbReference type="ARBA" id="ARBA00007639"/>
    </source>
</evidence>
<keyword evidence="6" id="KW-1185">Reference proteome</keyword>
<proteinExistence type="inferred from homology"/>
<comment type="similarity">
    <text evidence="2">Belongs to the bacterial solute-binding protein 2 family.</text>
</comment>
<dbReference type="InterPro" id="IPR025997">
    <property type="entry name" value="SBP_2_dom"/>
</dbReference>
<evidence type="ECO:0000256" key="1">
    <source>
        <dbReference type="ARBA" id="ARBA00004196"/>
    </source>
</evidence>
<keyword evidence="3" id="KW-0732">Signal</keyword>
<protein>
    <submittedName>
        <fullName evidence="5">Transcriptional regulator, LacI family</fullName>
    </submittedName>
</protein>
<dbReference type="GO" id="GO:0030246">
    <property type="term" value="F:carbohydrate binding"/>
    <property type="evidence" value="ECO:0007669"/>
    <property type="project" value="UniProtKB-ARBA"/>
</dbReference>
<evidence type="ECO:0000256" key="3">
    <source>
        <dbReference type="ARBA" id="ARBA00022729"/>
    </source>
</evidence>
<sequence length="306" mass="33371">MRRVLKAAEELGYIFTSQTPAVPGVSRKLVFLLPEGTNPYLEQLAGLIRSAESVPPPFQTRCDCQLVKGFDPSALAEAIRSNETKYDGIAVMGLEHPVVRETINEVSRKGTPIVTIISDVSHCERTAFVGLDNRAVGRTAAFLLGRFCGRREGEVALIAGSLSYLAHNEREMGFLSLMQESYRGLKIIGVREGHDDFVENYQLTVSLLQQHPDLVGIYNIGGSSGGVASALREAGKADSIVFIGHGLSDDTRSLLIDGTMDVLISQNPLTIVQNVCHIFSNIHNGLSPTERIPDIAMRIICRENLP</sequence>
<dbReference type="PANTHER" id="PTHR46847">
    <property type="entry name" value="D-ALLOSE-BINDING PERIPLASMIC PROTEIN-RELATED"/>
    <property type="match status" value="1"/>
</dbReference>
<dbReference type="GO" id="GO:0030313">
    <property type="term" value="C:cell envelope"/>
    <property type="evidence" value="ECO:0007669"/>
    <property type="project" value="UniProtKB-SubCell"/>
</dbReference>
<dbReference type="SUPFAM" id="SSF53822">
    <property type="entry name" value="Periplasmic binding protein-like I"/>
    <property type="match status" value="1"/>
</dbReference>
<dbReference type="Proteomes" id="UP000184603">
    <property type="component" value="Unassembled WGS sequence"/>
</dbReference>
<dbReference type="Pfam" id="PF13407">
    <property type="entry name" value="Peripla_BP_4"/>
    <property type="match status" value="1"/>
</dbReference>
<dbReference type="EMBL" id="FRFE01000001">
    <property type="protein sequence ID" value="SHO43099.1"/>
    <property type="molecule type" value="Genomic_DNA"/>
</dbReference>